<proteinExistence type="predicted"/>
<feature type="compositionally biased region" description="Polar residues" evidence="1">
    <location>
        <begin position="22"/>
        <end position="35"/>
    </location>
</feature>
<keyword evidence="3" id="KW-1185">Reference proteome</keyword>
<feature type="compositionally biased region" description="Low complexity" evidence="1">
    <location>
        <begin position="11"/>
        <end position="21"/>
    </location>
</feature>
<name>A0A0N7L9T9_9BASI</name>
<sequence>MVRNTKGKQPASGAADGASDSRAPTPSVDETSPATFTGRRREESTSDEDPAEGNPSGSGRTGTEQEEARPTEAPQSTDFRLMQLESSTRHLQTAIYQVIEHLRTPVADVRASTAEPGRVCNRLDTPLHRDIRSTRATSAFPDPDMAPRPRLEDTLDYVPNYLPPGTKAGTLALHRLNLPTFAGKPKKLEGFILKCERQFSFTNVPRGQWAALAMNQLEGRPDEMFTSQWRAYHVRKERLLRGKPAGPAFETGHLFYWGDFCSHLCTMFAGRNTQVAAMEKLKSMRLTGLFDQYVADFQTNANLSGIVDKKMLLLFFTDGLPSDLLSELGYARDWPLTQYIREATRAEQARAERQRRMCLQPRPSDSLSRSRAIRTALVASRALVPYAGAKRETALVRRNDAGHRQAAGPAEHAISPVKFEVEEEDAAESFDVVDANLADNEFEEAPEEFPEQEK</sequence>
<dbReference type="Proteomes" id="UP000054845">
    <property type="component" value="Unassembled WGS sequence"/>
</dbReference>
<protein>
    <recommendedName>
        <fullName evidence="4">Retrotransposon gag domain</fullName>
    </recommendedName>
</protein>
<dbReference type="EMBL" id="CCYA01000248">
    <property type="protein sequence ID" value="CEH14714.1"/>
    <property type="molecule type" value="Genomic_DNA"/>
</dbReference>
<evidence type="ECO:0000256" key="1">
    <source>
        <dbReference type="SAM" id="MobiDB-lite"/>
    </source>
</evidence>
<accession>A0A0N7L9T9</accession>
<evidence type="ECO:0008006" key="4">
    <source>
        <dbReference type="Google" id="ProtNLM"/>
    </source>
</evidence>
<evidence type="ECO:0000313" key="3">
    <source>
        <dbReference type="Proteomes" id="UP000054845"/>
    </source>
</evidence>
<reference evidence="2 3" key="1">
    <citation type="submission" date="2014-09" db="EMBL/GenBank/DDBJ databases">
        <authorList>
            <person name="Magalhaes I.L.F."/>
            <person name="Oliveira U."/>
            <person name="Santos F.R."/>
            <person name="Vidigal T.H.D.A."/>
            <person name="Brescovit A.D."/>
            <person name="Santos A.J."/>
        </authorList>
    </citation>
    <scope>NUCLEOTIDE SEQUENCE [LARGE SCALE GENOMIC DNA]</scope>
</reference>
<evidence type="ECO:0000313" key="2">
    <source>
        <dbReference type="EMBL" id="CEH14714.1"/>
    </source>
</evidence>
<organism evidence="2 3">
    <name type="scientific">Ceraceosorus bombacis</name>
    <dbReference type="NCBI Taxonomy" id="401625"/>
    <lineage>
        <taxon>Eukaryota</taxon>
        <taxon>Fungi</taxon>
        <taxon>Dikarya</taxon>
        <taxon>Basidiomycota</taxon>
        <taxon>Ustilaginomycotina</taxon>
        <taxon>Exobasidiomycetes</taxon>
        <taxon>Ceraceosorales</taxon>
        <taxon>Ceraceosoraceae</taxon>
        <taxon>Ceraceosorus</taxon>
    </lineage>
</organism>
<dbReference type="AlphaFoldDB" id="A0A0N7L9T9"/>
<feature type="region of interest" description="Disordered" evidence="1">
    <location>
        <begin position="1"/>
        <end position="79"/>
    </location>
</feature>